<proteinExistence type="predicted"/>
<accession>D1QRA5</accession>
<evidence type="ECO:0000313" key="2">
    <source>
        <dbReference type="Proteomes" id="UP000004079"/>
    </source>
</evidence>
<dbReference type="STRING" id="649760.HMPREF0971_01508"/>
<gene>
    <name evidence="1" type="ORF">HMPREF0971_01508</name>
</gene>
<dbReference type="AlphaFoldDB" id="D1QRA5"/>
<dbReference type="Proteomes" id="UP000004079">
    <property type="component" value="Unassembled WGS sequence"/>
</dbReference>
<organism evidence="1 2">
    <name type="scientific">Segatella oris F0302</name>
    <dbReference type="NCBI Taxonomy" id="649760"/>
    <lineage>
        <taxon>Bacteria</taxon>
        <taxon>Pseudomonadati</taxon>
        <taxon>Bacteroidota</taxon>
        <taxon>Bacteroidia</taxon>
        <taxon>Bacteroidales</taxon>
        <taxon>Prevotellaceae</taxon>
        <taxon>Segatella</taxon>
    </lineage>
</organism>
<protein>
    <submittedName>
        <fullName evidence="1">Uncharacterized protein</fullName>
    </submittedName>
</protein>
<name>D1QRA5_9BACT</name>
<evidence type="ECO:0000313" key="1">
    <source>
        <dbReference type="EMBL" id="EFB32229.1"/>
    </source>
</evidence>
<dbReference type="EMBL" id="ACUZ02000027">
    <property type="protein sequence ID" value="EFB32229.1"/>
    <property type="molecule type" value="Genomic_DNA"/>
</dbReference>
<comment type="caution">
    <text evidence="1">The sequence shown here is derived from an EMBL/GenBank/DDBJ whole genome shotgun (WGS) entry which is preliminary data.</text>
</comment>
<sequence length="46" mass="5294">MESIKQNAEVSAWKFVKWEVEPLIKLSTSKVYLLRAKLNSGQKMSP</sequence>
<dbReference type="HOGENOM" id="CLU_3187412_0_0_10"/>
<reference evidence="1 2" key="1">
    <citation type="submission" date="2009-11" db="EMBL/GenBank/DDBJ databases">
        <authorList>
            <person name="Weinstock G."/>
            <person name="Sodergren E."/>
            <person name="Clifton S."/>
            <person name="Fulton L."/>
            <person name="Fulton B."/>
            <person name="Courtney L."/>
            <person name="Fronick C."/>
            <person name="Harrison M."/>
            <person name="Strong C."/>
            <person name="Farmer C."/>
            <person name="Delahaunty K."/>
            <person name="Markovic C."/>
            <person name="Hall O."/>
            <person name="Minx P."/>
            <person name="Tomlinson C."/>
            <person name="Mitreva M."/>
            <person name="Nelson J."/>
            <person name="Hou S."/>
            <person name="Wollam A."/>
            <person name="Pepin K.H."/>
            <person name="Johnson M."/>
            <person name="Bhonagiri V."/>
            <person name="Nash W.E."/>
            <person name="Warren W."/>
            <person name="Chinwalla A."/>
            <person name="Mardis E.R."/>
            <person name="Wilson R.K."/>
        </authorList>
    </citation>
    <scope>NUCLEOTIDE SEQUENCE [LARGE SCALE GENOMIC DNA]</scope>
    <source>
        <strain evidence="1 2">F0302</strain>
    </source>
</reference>